<dbReference type="PANTHER" id="PTHR34137">
    <property type="entry name" value="EXODEOXYRIBONUCLEASE 7 SMALL SUBUNIT"/>
    <property type="match status" value="1"/>
</dbReference>
<evidence type="ECO:0000256" key="5">
    <source>
        <dbReference type="ARBA" id="ARBA00022839"/>
    </source>
</evidence>
<dbReference type="eggNOG" id="COG1722">
    <property type="taxonomic scope" value="Bacteria"/>
</dbReference>
<dbReference type="GO" id="GO:0009318">
    <property type="term" value="C:exodeoxyribonuclease VII complex"/>
    <property type="evidence" value="ECO:0007669"/>
    <property type="project" value="UniProtKB-UniRule"/>
</dbReference>
<comment type="similarity">
    <text evidence="1 6">Belongs to the XseB family.</text>
</comment>
<keyword evidence="2 6" id="KW-0963">Cytoplasm</keyword>
<reference evidence="7 8" key="1">
    <citation type="journal article" date="2011" name="J. Bacteriol.">
        <title>Complete genome sequence of seawater bacterium Glaciecola nitratireducens FR1064T.</title>
        <authorList>
            <person name="Bian F."/>
            <person name="Qin Q.L."/>
            <person name="Xie B.B."/>
            <person name="Shu Y.L."/>
            <person name="Zhang X.Y."/>
            <person name="Yu Y."/>
            <person name="Chen B."/>
            <person name="Chen X.L."/>
            <person name="Zhou B.C."/>
            <person name="Zhang Y.Z."/>
        </authorList>
    </citation>
    <scope>NUCLEOTIDE SEQUENCE [LARGE SCALE GENOMIC DNA]</scope>
    <source>
        <strain evidence="8">JCM 12485 / KCTC 12276 / FR1064</strain>
    </source>
</reference>
<gene>
    <name evidence="6 7" type="primary">xseB</name>
    <name evidence="7" type="ordered locus">GNIT_1113</name>
</gene>
<dbReference type="KEGG" id="gni:GNIT_1113"/>
<evidence type="ECO:0000256" key="4">
    <source>
        <dbReference type="ARBA" id="ARBA00022801"/>
    </source>
</evidence>
<dbReference type="Gene3D" id="1.10.287.1040">
    <property type="entry name" value="Exonuclease VII, small subunit"/>
    <property type="match status" value="1"/>
</dbReference>
<comment type="subunit">
    <text evidence="6">Heterooligomer composed of large and small subunits.</text>
</comment>
<comment type="subcellular location">
    <subcellularLocation>
        <location evidence="6">Cytoplasm</location>
    </subcellularLocation>
</comment>
<dbReference type="InterPro" id="IPR003761">
    <property type="entry name" value="Exonuc_VII_S"/>
</dbReference>
<dbReference type="GO" id="GO:0005829">
    <property type="term" value="C:cytosol"/>
    <property type="evidence" value="ECO:0007669"/>
    <property type="project" value="TreeGrafter"/>
</dbReference>
<dbReference type="EC" id="3.1.11.6" evidence="6"/>
<evidence type="ECO:0000313" key="8">
    <source>
        <dbReference type="Proteomes" id="UP000009282"/>
    </source>
</evidence>
<dbReference type="EMBL" id="CP003060">
    <property type="protein sequence ID" value="AEP29245.1"/>
    <property type="molecule type" value="Genomic_DNA"/>
</dbReference>
<dbReference type="STRING" id="1085623.GNIT_1113"/>
<dbReference type="HAMAP" id="MF_00337">
    <property type="entry name" value="Exonuc_7_S"/>
    <property type="match status" value="1"/>
</dbReference>
<evidence type="ECO:0000256" key="2">
    <source>
        <dbReference type="ARBA" id="ARBA00022490"/>
    </source>
</evidence>
<evidence type="ECO:0000256" key="3">
    <source>
        <dbReference type="ARBA" id="ARBA00022722"/>
    </source>
</evidence>
<dbReference type="AlphaFoldDB" id="G4QG78"/>
<dbReference type="SUPFAM" id="SSF116842">
    <property type="entry name" value="XseB-like"/>
    <property type="match status" value="1"/>
</dbReference>
<dbReference type="PANTHER" id="PTHR34137:SF1">
    <property type="entry name" value="EXODEOXYRIBONUCLEASE 7 SMALL SUBUNIT"/>
    <property type="match status" value="1"/>
</dbReference>
<protein>
    <recommendedName>
        <fullName evidence="6">Exodeoxyribonuclease 7 small subunit</fullName>
        <ecNumber evidence="6">3.1.11.6</ecNumber>
    </recommendedName>
    <alternativeName>
        <fullName evidence="6">Exodeoxyribonuclease VII small subunit</fullName>
        <shortName evidence="6">Exonuclease VII small subunit</shortName>
    </alternativeName>
</protein>
<comment type="function">
    <text evidence="6">Bidirectionally degrades single-stranded DNA into large acid-insoluble oligonucleotides, which are then degraded further into small acid-soluble oligonucleotides.</text>
</comment>
<evidence type="ECO:0000313" key="7">
    <source>
        <dbReference type="EMBL" id="AEP29245.1"/>
    </source>
</evidence>
<comment type="catalytic activity">
    <reaction evidence="6">
        <text>Exonucleolytic cleavage in either 5'- to 3'- or 3'- to 5'-direction to yield nucleoside 5'-phosphates.</text>
        <dbReference type="EC" id="3.1.11.6"/>
    </reaction>
</comment>
<keyword evidence="4 6" id="KW-0378">Hydrolase</keyword>
<dbReference type="Pfam" id="PF02609">
    <property type="entry name" value="Exonuc_VII_S"/>
    <property type="match status" value="1"/>
</dbReference>
<evidence type="ECO:0000256" key="1">
    <source>
        <dbReference type="ARBA" id="ARBA00009998"/>
    </source>
</evidence>
<name>G4QG78_GLANF</name>
<dbReference type="GO" id="GO:0006308">
    <property type="term" value="P:DNA catabolic process"/>
    <property type="evidence" value="ECO:0007669"/>
    <property type="project" value="UniProtKB-UniRule"/>
</dbReference>
<dbReference type="NCBIfam" id="NF002140">
    <property type="entry name" value="PRK00977.1-4"/>
    <property type="match status" value="1"/>
</dbReference>
<dbReference type="NCBIfam" id="TIGR01280">
    <property type="entry name" value="xseB"/>
    <property type="match status" value="1"/>
</dbReference>
<keyword evidence="3 6" id="KW-0540">Nuclease</keyword>
<sequence>MVLRKHLPEKLKSMTEQKTSFEAAMQELEEIVVEMEKGDIPLEDSLKKFERGIQLARQSQQQLKAAEQKVQILMQSNGTETLADFESDEL</sequence>
<accession>G4QG78</accession>
<dbReference type="NCBIfam" id="NF002137">
    <property type="entry name" value="PRK00977.1-1"/>
    <property type="match status" value="1"/>
</dbReference>
<organism evidence="7 8">
    <name type="scientific">Glaciecola nitratireducens (strain JCM 12485 / KCTC 12276 / FR1064)</name>
    <dbReference type="NCBI Taxonomy" id="1085623"/>
    <lineage>
        <taxon>Bacteria</taxon>
        <taxon>Pseudomonadati</taxon>
        <taxon>Pseudomonadota</taxon>
        <taxon>Gammaproteobacteria</taxon>
        <taxon>Alteromonadales</taxon>
        <taxon>Alteromonadaceae</taxon>
        <taxon>Brumicola</taxon>
    </lineage>
</organism>
<evidence type="ECO:0000256" key="6">
    <source>
        <dbReference type="HAMAP-Rule" id="MF_00337"/>
    </source>
</evidence>
<dbReference type="GO" id="GO:0008855">
    <property type="term" value="F:exodeoxyribonuclease VII activity"/>
    <property type="evidence" value="ECO:0007669"/>
    <property type="project" value="UniProtKB-UniRule"/>
</dbReference>
<keyword evidence="8" id="KW-1185">Reference proteome</keyword>
<keyword evidence="5 6" id="KW-0269">Exonuclease</keyword>
<dbReference type="InterPro" id="IPR037004">
    <property type="entry name" value="Exonuc_VII_ssu_sf"/>
</dbReference>
<dbReference type="Proteomes" id="UP000009282">
    <property type="component" value="Chromosome"/>
</dbReference>
<proteinExistence type="inferred from homology"/>
<dbReference type="HOGENOM" id="CLU_145918_3_3_6"/>